<reference evidence="1" key="1">
    <citation type="submission" date="2020-08" db="EMBL/GenBank/DDBJ databases">
        <title>Multicomponent nature underlies the extraordinary mechanical properties of spider dragline silk.</title>
        <authorList>
            <person name="Kono N."/>
            <person name="Nakamura H."/>
            <person name="Mori M."/>
            <person name="Yoshida Y."/>
            <person name="Ohtoshi R."/>
            <person name="Malay A.D."/>
            <person name="Moran D.A.P."/>
            <person name="Tomita M."/>
            <person name="Numata K."/>
            <person name="Arakawa K."/>
        </authorList>
    </citation>
    <scope>NUCLEOTIDE SEQUENCE</scope>
</reference>
<protein>
    <submittedName>
        <fullName evidence="1">Uncharacterized protein</fullName>
    </submittedName>
</protein>
<evidence type="ECO:0000313" key="1">
    <source>
        <dbReference type="EMBL" id="GFY40669.1"/>
    </source>
</evidence>
<name>A0A8X7BSP3_9ARAC</name>
<gene>
    <name evidence="1" type="ORF">TNIN_482261</name>
</gene>
<keyword evidence="2" id="KW-1185">Reference proteome</keyword>
<dbReference type="EMBL" id="BMAV01002030">
    <property type="protein sequence ID" value="GFY40669.1"/>
    <property type="molecule type" value="Genomic_DNA"/>
</dbReference>
<sequence>MLTGAINWLCLKTLEHPPYRPDLTPSDFGPFKEVLRDSRFATMELLWLTFAVMCFLSTLNTSTYVASEEGKEKGKCPAVPEGIEHNCISIEARCCSTRECEEREGMRGMICCRRLCRFRCMKENDPERVGNEPDINLTPEECRNLTGRN</sequence>
<dbReference type="OrthoDB" id="10343015at2759"/>
<accession>A0A8X7BSP3</accession>
<comment type="caution">
    <text evidence="1">The sequence shown here is derived from an EMBL/GenBank/DDBJ whole genome shotgun (WGS) entry which is preliminary data.</text>
</comment>
<proteinExistence type="predicted"/>
<evidence type="ECO:0000313" key="2">
    <source>
        <dbReference type="Proteomes" id="UP000886998"/>
    </source>
</evidence>
<dbReference type="AlphaFoldDB" id="A0A8X7BSP3"/>
<organism evidence="1 2">
    <name type="scientific">Trichonephila inaurata madagascariensis</name>
    <dbReference type="NCBI Taxonomy" id="2747483"/>
    <lineage>
        <taxon>Eukaryota</taxon>
        <taxon>Metazoa</taxon>
        <taxon>Ecdysozoa</taxon>
        <taxon>Arthropoda</taxon>
        <taxon>Chelicerata</taxon>
        <taxon>Arachnida</taxon>
        <taxon>Araneae</taxon>
        <taxon>Araneomorphae</taxon>
        <taxon>Entelegynae</taxon>
        <taxon>Araneoidea</taxon>
        <taxon>Nephilidae</taxon>
        <taxon>Trichonephila</taxon>
        <taxon>Trichonephila inaurata</taxon>
    </lineage>
</organism>
<dbReference type="Proteomes" id="UP000886998">
    <property type="component" value="Unassembled WGS sequence"/>
</dbReference>